<protein>
    <submittedName>
        <fullName evidence="8">Permease of the drug/metabolite transporter</fullName>
    </submittedName>
</protein>
<feature type="transmembrane region" description="Helical" evidence="6">
    <location>
        <begin position="200"/>
        <end position="218"/>
    </location>
</feature>
<dbReference type="PANTHER" id="PTHR32322">
    <property type="entry name" value="INNER MEMBRANE TRANSPORTER"/>
    <property type="match status" value="1"/>
</dbReference>
<dbReference type="Pfam" id="PF00892">
    <property type="entry name" value="EamA"/>
    <property type="match status" value="2"/>
</dbReference>
<sequence>MLISMVIAGTIGYFVVNSKQSPLNVVFFRCTIGGAGLVVYCLKRGFFRAIRLSTRQKCTLIAGGLTLVFNWYFLFTAYRLTSIGVTTVVYHFQPFLLLLAGFVFLKERPSASSVAWLLVAFAGLVMIAEPGSERLGASYMLGVASALVAAVLYAATTLLTKTLSGSIRPEPIAASHMIIGALVFSLLADFQHLPGSPVELYSVLTLGVFHTTLMYVLLYTAFTKARTTSIAVLSFAYPLVAVMVDYFAFAKSMGPIQTLGGVLILLAGLAYTNRVRVPFLTVKKVAQAR</sequence>
<feature type="transmembrane region" description="Helical" evidence="6">
    <location>
        <begin position="230"/>
        <end position="249"/>
    </location>
</feature>
<proteinExistence type="inferred from homology"/>
<comment type="similarity">
    <text evidence="2">Belongs to the EamA transporter family.</text>
</comment>
<evidence type="ECO:0000256" key="5">
    <source>
        <dbReference type="ARBA" id="ARBA00023136"/>
    </source>
</evidence>
<dbReference type="Proteomes" id="UP000035579">
    <property type="component" value="Chromosome"/>
</dbReference>
<dbReference type="EMBL" id="CP011509">
    <property type="protein sequence ID" value="AKJ06232.1"/>
    <property type="molecule type" value="Genomic_DNA"/>
</dbReference>
<keyword evidence="5 6" id="KW-0472">Membrane</keyword>
<evidence type="ECO:0000256" key="3">
    <source>
        <dbReference type="ARBA" id="ARBA00022692"/>
    </source>
</evidence>
<evidence type="ECO:0000256" key="6">
    <source>
        <dbReference type="SAM" id="Phobius"/>
    </source>
</evidence>
<comment type="subcellular location">
    <subcellularLocation>
        <location evidence="1">Membrane</location>
        <topology evidence="1">Multi-pass membrane protein</topology>
    </subcellularLocation>
</comment>
<name>A0AAC8QEF8_9BACT</name>
<feature type="domain" description="EamA" evidence="7">
    <location>
        <begin position="2"/>
        <end position="127"/>
    </location>
</feature>
<feature type="transmembrane region" description="Helical" evidence="6">
    <location>
        <begin position="255"/>
        <end position="273"/>
    </location>
</feature>
<dbReference type="InterPro" id="IPR037185">
    <property type="entry name" value="EmrE-like"/>
</dbReference>
<keyword evidence="4 6" id="KW-1133">Transmembrane helix</keyword>
<organism evidence="8 9">
    <name type="scientific">Archangium gephyra</name>
    <dbReference type="NCBI Taxonomy" id="48"/>
    <lineage>
        <taxon>Bacteria</taxon>
        <taxon>Pseudomonadati</taxon>
        <taxon>Myxococcota</taxon>
        <taxon>Myxococcia</taxon>
        <taxon>Myxococcales</taxon>
        <taxon>Cystobacterineae</taxon>
        <taxon>Archangiaceae</taxon>
        <taxon>Archangium</taxon>
    </lineage>
</organism>
<feature type="transmembrane region" description="Helical" evidence="6">
    <location>
        <begin position="58"/>
        <end position="77"/>
    </location>
</feature>
<dbReference type="SUPFAM" id="SSF103481">
    <property type="entry name" value="Multidrug resistance efflux transporter EmrE"/>
    <property type="match status" value="2"/>
</dbReference>
<evidence type="ECO:0000259" key="7">
    <source>
        <dbReference type="Pfam" id="PF00892"/>
    </source>
</evidence>
<dbReference type="GO" id="GO:0016020">
    <property type="term" value="C:membrane"/>
    <property type="evidence" value="ECO:0007669"/>
    <property type="project" value="UniProtKB-SubCell"/>
</dbReference>
<feature type="transmembrane region" description="Helical" evidence="6">
    <location>
        <begin position="114"/>
        <end position="131"/>
    </location>
</feature>
<feature type="transmembrane region" description="Helical" evidence="6">
    <location>
        <begin position="83"/>
        <end position="105"/>
    </location>
</feature>
<accession>A0AAC8QEF8</accession>
<evidence type="ECO:0000313" key="8">
    <source>
        <dbReference type="EMBL" id="AKJ06232.1"/>
    </source>
</evidence>
<feature type="transmembrane region" description="Helical" evidence="6">
    <location>
        <begin position="137"/>
        <end position="159"/>
    </location>
</feature>
<evidence type="ECO:0000256" key="1">
    <source>
        <dbReference type="ARBA" id="ARBA00004141"/>
    </source>
</evidence>
<dbReference type="PANTHER" id="PTHR32322:SF2">
    <property type="entry name" value="EAMA DOMAIN-CONTAINING PROTEIN"/>
    <property type="match status" value="1"/>
</dbReference>
<evidence type="ECO:0000256" key="4">
    <source>
        <dbReference type="ARBA" id="ARBA00022989"/>
    </source>
</evidence>
<dbReference type="KEGG" id="age:AA314_07858"/>
<feature type="domain" description="EamA" evidence="7">
    <location>
        <begin position="141"/>
        <end position="267"/>
    </location>
</feature>
<feature type="transmembrane region" description="Helical" evidence="6">
    <location>
        <begin position="171"/>
        <end position="188"/>
    </location>
</feature>
<evidence type="ECO:0000256" key="2">
    <source>
        <dbReference type="ARBA" id="ARBA00007362"/>
    </source>
</evidence>
<reference evidence="8 9" key="1">
    <citation type="submission" date="2015-05" db="EMBL/GenBank/DDBJ databases">
        <title>Genome assembly of Archangium gephyra DSM 2261.</title>
        <authorList>
            <person name="Sharma G."/>
            <person name="Subramanian S."/>
        </authorList>
    </citation>
    <scope>NUCLEOTIDE SEQUENCE [LARGE SCALE GENOMIC DNA]</scope>
    <source>
        <strain evidence="8 9">DSM 2261</strain>
    </source>
</reference>
<dbReference type="InterPro" id="IPR000620">
    <property type="entry name" value="EamA_dom"/>
</dbReference>
<dbReference type="InterPro" id="IPR050638">
    <property type="entry name" value="AA-Vitamin_Transporters"/>
</dbReference>
<gene>
    <name evidence="8" type="ORF">AA314_07858</name>
</gene>
<feature type="transmembrane region" description="Helical" evidence="6">
    <location>
        <begin position="26"/>
        <end position="46"/>
    </location>
</feature>
<dbReference type="AlphaFoldDB" id="A0AAC8QEF8"/>
<keyword evidence="3 6" id="KW-0812">Transmembrane</keyword>
<evidence type="ECO:0000313" key="9">
    <source>
        <dbReference type="Proteomes" id="UP000035579"/>
    </source>
</evidence>